<comment type="caution">
    <text evidence="2">The sequence shown here is derived from an EMBL/GenBank/DDBJ whole genome shotgun (WGS) entry which is preliminary data.</text>
</comment>
<dbReference type="SUPFAM" id="SSF51695">
    <property type="entry name" value="PLC-like phosphodiesterases"/>
    <property type="match status" value="1"/>
</dbReference>
<dbReference type="PANTHER" id="PTHR13593">
    <property type="match status" value="1"/>
</dbReference>
<dbReference type="PROSITE" id="PS50007">
    <property type="entry name" value="PIPLC_X_DOMAIN"/>
    <property type="match status" value="1"/>
</dbReference>
<keyword evidence="3" id="KW-1185">Reference proteome</keyword>
<protein>
    <submittedName>
        <fullName evidence="2">PLC-like phosphodiesterase</fullName>
    </submittedName>
</protein>
<proteinExistence type="predicted"/>
<dbReference type="InterPro" id="IPR017946">
    <property type="entry name" value="PLC-like_Pdiesterase_TIM-brl"/>
</dbReference>
<sequence length="238" mass="27567">MSFIHDEVLLHDITIPGTHDTGTKQIAWQTYTRTQDLRVRDQLKHGIRYLDVRLEIDDNDDDIFLTHAGVDCWDPDPTGPEDKRLYLTKVIDECINFLKDHNRESIIMHLEFEVLEINKEDAYSKIAGYTFLDPDRKKYIYNNNEDDDETKEQKIPTLGKARGKIVLLTREQYKYKGNNQIDITVEVGKKDMEKCREYAKIEGAANDGEKCYSILYNGIIIQDGVPNDRESVSGLGMF</sequence>
<evidence type="ECO:0000259" key="1">
    <source>
        <dbReference type="SMART" id="SM00148"/>
    </source>
</evidence>
<evidence type="ECO:0000313" key="3">
    <source>
        <dbReference type="Proteomes" id="UP000193920"/>
    </source>
</evidence>
<reference evidence="2 3" key="1">
    <citation type="submission" date="2016-08" db="EMBL/GenBank/DDBJ databases">
        <title>A Parts List for Fungal Cellulosomes Revealed by Comparative Genomics.</title>
        <authorList>
            <consortium name="DOE Joint Genome Institute"/>
            <person name="Haitjema C.H."/>
            <person name="Gilmore S.P."/>
            <person name="Henske J.K."/>
            <person name="Solomon K.V."/>
            <person name="De Groot R."/>
            <person name="Kuo A."/>
            <person name="Mondo S.J."/>
            <person name="Salamov A.A."/>
            <person name="Labutti K."/>
            <person name="Zhao Z."/>
            <person name="Chiniquy J."/>
            <person name="Barry K."/>
            <person name="Brewer H.M."/>
            <person name="Purvine S.O."/>
            <person name="Wright A.T."/>
            <person name="Boxma B."/>
            <person name="Van Alen T."/>
            <person name="Hackstein J.H."/>
            <person name="Baker S.E."/>
            <person name="Grigoriev I.V."/>
            <person name="O'Malley M.A."/>
        </authorList>
    </citation>
    <scope>NUCLEOTIDE SEQUENCE [LARGE SCALE GENOMIC DNA]</scope>
    <source>
        <strain evidence="2 3">G1</strain>
    </source>
</reference>
<dbReference type="Proteomes" id="UP000193920">
    <property type="component" value="Unassembled WGS sequence"/>
</dbReference>
<dbReference type="PANTHER" id="PTHR13593:SF113">
    <property type="entry name" value="SI:DKEY-266F7.9"/>
    <property type="match status" value="1"/>
</dbReference>
<dbReference type="GO" id="GO:0008081">
    <property type="term" value="F:phosphoric diester hydrolase activity"/>
    <property type="evidence" value="ECO:0007669"/>
    <property type="project" value="InterPro"/>
</dbReference>
<dbReference type="Pfam" id="PF00388">
    <property type="entry name" value="PI-PLC-X"/>
    <property type="match status" value="1"/>
</dbReference>
<name>A0A1Y2FAZ8_9FUNG</name>
<feature type="domain" description="Phosphatidylinositol-specific phospholipase C X" evidence="1">
    <location>
        <begin position="5"/>
        <end position="170"/>
    </location>
</feature>
<dbReference type="InterPro" id="IPR051057">
    <property type="entry name" value="PI-PLC_domain"/>
</dbReference>
<evidence type="ECO:0000313" key="2">
    <source>
        <dbReference type="EMBL" id="ORY81089.1"/>
    </source>
</evidence>
<dbReference type="GO" id="GO:0006629">
    <property type="term" value="P:lipid metabolic process"/>
    <property type="evidence" value="ECO:0007669"/>
    <property type="project" value="InterPro"/>
</dbReference>
<accession>A0A1Y2FAZ8</accession>
<dbReference type="EMBL" id="MCOG01000011">
    <property type="protein sequence ID" value="ORY81089.1"/>
    <property type="molecule type" value="Genomic_DNA"/>
</dbReference>
<dbReference type="SMART" id="SM00148">
    <property type="entry name" value="PLCXc"/>
    <property type="match status" value="1"/>
</dbReference>
<dbReference type="OrthoDB" id="1046782at2759"/>
<gene>
    <name evidence="2" type="ORF">LY90DRAFT_697739</name>
</gene>
<dbReference type="STRING" id="1754190.A0A1Y2FAZ8"/>
<dbReference type="AlphaFoldDB" id="A0A1Y2FAZ8"/>
<dbReference type="Gene3D" id="3.20.20.190">
    <property type="entry name" value="Phosphatidylinositol (PI) phosphodiesterase"/>
    <property type="match status" value="1"/>
</dbReference>
<organism evidence="2 3">
    <name type="scientific">Neocallimastix californiae</name>
    <dbReference type="NCBI Taxonomy" id="1754190"/>
    <lineage>
        <taxon>Eukaryota</taxon>
        <taxon>Fungi</taxon>
        <taxon>Fungi incertae sedis</taxon>
        <taxon>Chytridiomycota</taxon>
        <taxon>Chytridiomycota incertae sedis</taxon>
        <taxon>Neocallimastigomycetes</taxon>
        <taxon>Neocallimastigales</taxon>
        <taxon>Neocallimastigaceae</taxon>
        <taxon>Neocallimastix</taxon>
    </lineage>
</organism>
<dbReference type="InterPro" id="IPR000909">
    <property type="entry name" value="PLipase_C_PInositol-sp_X_dom"/>
</dbReference>